<feature type="region of interest" description="Disordered" evidence="1">
    <location>
        <begin position="94"/>
        <end position="142"/>
    </location>
</feature>
<name>A0A6A5VBM8_9PLEO</name>
<sequence>MSPMTPSRTTYLPVPPRTREPLPPPRKAPPVGTTSLVSSPSATASSPSILTNTTITMRNRHKKKLARPSLCIFATKRTFGRKKKALLFDRPIPKTVLQIHPPNDNHSHHDSRSATRDESETIKHQASRREKKERGRATRSVHPSVVEIVNSYRRNKCWGIKHASRHASCLERRTTKGSTG</sequence>
<organism evidence="2 3">
    <name type="scientific">Bimuria novae-zelandiae CBS 107.79</name>
    <dbReference type="NCBI Taxonomy" id="1447943"/>
    <lineage>
        <taxon>Eukaryota</taxon>
        <taxon>Fungi</taxon>
        <taxon>Dikarya</taxon>
        <taxon>Ascomycota</taxon>
        <taxon>Pezizomycotina</taxon>
        <taxon>Dothideomycetes</taxon>
        <taxon>Pleosporomycetidae</taxon>
        <taxon>Pleosporales</taxon>
        <taxon>Massarineae</taxon>
        <taxon>Didymosphaeriaceae</taxon>
        <taxon>Bimuria</taxon>
    </lineage>
</organism>
<keyword evidence="3" id="KW-1185">Reference proteome</keyword>
<dbReference type="Proteomes" id="UP000800036">
    <property type="component" value="Unassembled WGS sequence"/>
</dbReference>
<gene>
    <name evidence="2" type="ORF">BU23DRAFT_95284</name>
</gene>
<feature type="compositionally biased region" description="Pro residues" evidence="1">
    <location>
        <begin position="13"/>
        <end position="28"/>
    </location>
</feature>
<proteinExistence type="predicted"/>
<accession>A0A6A5VBM8</accession>
<feature type="compositionally biased region" description="Low complexity" evidence="1">
    <location>
        <begin position="29"/>
        <end position="51"/>
    </location>
</feature>
<evidence type="ECO:0000313" key="3">
    <source>
        <dbReference type="Proteomes" id="UP000800036"/>
    </source>
</evidence>
<protein>
    <submittedName>
        <fullName evidence="2">Uncharacterized protein</fullName>
    </submittedName>
</protein>
<feature type="compositionally biased region" description="Polar residues" evidence="1">
    <location>
        <begin position="1"/>
        <end position="10"/>
    </location>
</feature>
<reference evidence="2" key="1">
    <citation type="journal article" date="2020" name="Stud. Mycol.">
        <title>101 Dothideomycetes genomes: a test case for predicting lifestyles and emergence of pathogens.</title>
        <authorList>
            <person name="Haridas S."/>
            <person name="Albert R."/>
            <person name="Binder M."/>
            <person name="Bloem J."/>
            <person name="Labutti K."/>
            <person name="Salamov A."/>
            <person name="Andreopoulos B."/>
            <person name="Baker S."/>
            <person name="Barry K."/>
            <person name="Bills G."/>
            <person name="Bluhm B."/>
            <person name="Cannon C."/>
            <person name="Castanera R."/>
            <person name="Culley D."/>
            <person name="Daum C."/>
            <person name="Ezra D."/>
            <person name="Gonzalez J."/>
            <person name="Henrissat B."/>
            <person name="Kuo A."/>
            <person name="Liang C."/>
            <person name="Lipzen A."/>
            <person name="Lutzoni F."/>
            <person name="Magnuson J."/>
            <person name="Mondo S."/>
            <person name="Nolan M."/>
            <person name="Ohm R."/>
            <person name="Pangilinan J."/>
            <person name="Park H.-J."/>
            <person name="Ramirez L."/>
            <person name="Alfaro M."/>
            <person name="Sun H."/>
            <person name="Tritt A."/>
            <person name="Yoshinaga Y."/>
            <person name="Zwiers L.-H."/>
            <person name="Turgeon B."/>
            <person name="Goodwin S."/>
            <person name="Spatafora J."/>
            <person name="Crous P."/>
            <person name="Grigoriev I."/>
        </authorList>
    </citation>
    <scope>NUCLEOTIDE SEQUENCE</scope>
    <source>
        <strain evidence="2">CBS 107.79</strain>
    </source>
</reference>
<evidence type="ECO:0000313" key="2">
    <source>
        <dbReference type="EMBL" id="KAF1974554.1"/>
    </source>
</evidence>
<feature type="region of interest" description="Disordered" evidence="1">
    <location>
        <begin position="1"/>
        <end position="54"/>
    </location>
</feature>
<feature type="compositionally biased region" description="Basic and acidic residues" evidence="1">
    <location>
        <begin position="103"/>
        <end position="136"/>
    </location>
</feature>
<evidence type="ECO:0000256" key="1">
    <source>
        <dbReference type="SAM" id="MobiDB-lite"/>
    </source>
</evidence>
<dbReference type="AlphaFoldDB" id="A0A6A5VBM8"/>
<dbReference type="EMBL" id="ML976674">
    <property type="protein sequence ID" value="KAF1974554.1"/>
    <property type="molecule type" value="Genomic_DNA"/>
</dbReference>